<reference evidence="1" key="1">
    <citation type="submission" date="2022-10" db="EMBL/GenBank/DDBJ databases">
        <title>The complete genomes of actinobacterial strains from the NBC collection.</title>
        <authorList>
            <person name="Joergensen T.S."/>
            <person name="Alvarez Arevalo M."/>
            <person name="Sterndorff E.B."/>
            <person name="Faurdal D."/>
            <person name="Vuksanovic O."/>
            <person name="Mourched A.-S."/>
            <person name="Charusanti P."/>
            <person name="Shaw S."/>
            <person name="Blin K."/>
            <person name="Weber T."/>
        </authorList>
    </citation>
    <scope>NUCLEOTIDE SEQUENCE</scope>
    <source>
        <strain evidence="1">NBC_00093</strain>
    </source>
</reference>
<sequence length="198" mass="22172">MRRRRCGTRRLIDERIGLNRAQCRQLVAGTEEVLTRHVTFYADHFTDLDAWTPLSGHDTAARLDGAATVFWGRSGTWDGILDSHRDGEDERAELFDVLARFRTGCRPILTDAAESTAAARRDLDSLADDGVRSRSLGRALRTLEGELDLLSDGRTTVARRAEVASRGRRLYAEAEDIRRRLRAVRPRLAVLTEAAEVG</sequence>
<protein>
    <recommendedName>
        <fullName evidence="2">Transposase</fullName>
    </recommendedName>
</protein>
<dbReference type="AlphaFoldDB" id="A0AAU1ZSU8"/>
<accession>A0AAU1ZSU8</accession>
<dbReference type="EMBL" id="CP108222">
    <property type="protein sequence ID" value="WTT14654.1"/>
    <property type="molecule type" value="Genomic_DNA"/>
</dbReference>
<proteinExistence type="predicted"/>
<evidence type="ECO:0008006" key="2">
    <source>
        <dbReference type="Google" id="ProtNLM"/>
    </source>
</evidence>
<name>A0AAU1ZSU8_9ACTN</name>
<evidence type="ECO:0000313" key="1">
    <source>
        <dbReference type="EMBL" id="WTT14654.1"/>
    </source>
</evidence>
<organism evidence="1">
    <name type="scientific">Streptomyces sp. NBC_00093</name>
    <dbReference type="NCBI Taxonomy" id="2975649"/>
    <lineage>
        <taxon>Bacteria</taxon>
        <taxon>Bacillati</taxon>
        <taxon>Actinomycetota</taxon>
        <taxon>Actinomycetes</taxon>
        <taxon>Kitasatosporales</taxon>
        <taxon>Streptomycetaceae</taxon>
        <taxon>Streptomyces</taxon>
    </lineage>
</organism>
<gene>
    <name evidence="1" type="ORF">OHA22_03530</name>
</gene>